<dbReference type="GO" id="GO:0022857">
    <property type="term" value="F:transmembrane transporter activity"/>
    <property type="evidence" value="ECO:0007669"/>
    <property type="project" value="InterPro"/>
</dbReference>
<accession>A1K9S1</accession>
<dbReference type="InterPro" id="IPR050327">
    <property type="entry name" value="Proton-linked_MCT"/>
</dbReference>
<dbReference type="PANTHER" id="PTHR11360:SF284">
    <property type="entry name" value="EG:103B4.3 PROTEIN-RELATED"/>
    <property type="match status" value="1"/>
</dbReference>
<dbReference type="CDD" id="cd17355">
    <property type="entry name" value="MFS_YcxA_like"/>
    <property type="match status" value="1"/>
</dbReference>
<dbReference type="Proteomes" id="UP000002588">
    <property type="component" value="Chromosome"/>
</dbReference>
<dbReference type="AlphaFoldDB" id="A1K9S1"/>
<keyword evidence="2 4" id="KW-1133">Transmembrane helix</keyword>
<dbReference type="SUPFAM" id="SSF103473">
    <property type="entry name" value="MFS general substrate transporter"/>
    <property type="match status" value="1"/>
</dbReference>
<feature type="transmembrane region" description="Helical" evidence="4">
    <location>
        <begin position="102"/>
        <end position="124"/>
    </location>
</feature>
<reference evidence="6 7" key="1">
    <citation type="journal article" date="2006" name="Nat. Biotechnol.">
        <title>Complete genome of the mutualistic, N2-fixing grass endophyte Azoarcus sp. strain BH72.</title>
        <authorList>
            <person name="Krause A."/>
            <person name="Ramakumar A."/>
            <person name="Bartels D."/>
            <person name="Battistoni F."/>
            <person name="Bekel T."/>
            <person name="Boch J."/>
            <person name="Boehm M."/>
            <person name="Friedrich F."/>
            <person name="Hurek T."/>
            <person name="Krause L."/>
            <person name="Linke B."/>
            <person name="McHardy A.C."/>
            <person name="Sarkar A."/>
            <person name="Schneiker S."/>
            <person name="Syed A.A."/>
            <person name="Thauer R."/>
            <person name="Vorhoelter F.-J."/>
            <person name="Weidner S."/>
            <person name="Puehler A."/>
            <person name="Reinhold-Hurek B."/>
            <person name="Kaiser O."/>
            <person name="Goesmann A."/>
        </authorList>
    </citation>
    <scope>NUCLEOTIDE SEQUENCE [LARGE SCALE GENOMIC DNA]</scope>
    <source>
        <strain evidence="6 7">BH72</strain>
    </source>
</reference>
<evidence type="ECO:0000313" key="7">
    <source>
        <dbReference type="Proteomes" id="UP000002588"/>
    </source>
</evidence>
<dbReference type="InterPro" id="IPR036259">
    <property type="entry name" value="MFS_trans_sf"/>
</dbReference>
<dbReference type="EMBL" id="AM406670">
    <property type="protein sequence ID" value="CAL95576.1"/>
    <property type="molecule type" value="Genomic_DNA"/>
</dbReference>
<dbReference type="eggNOG" id="COG2814">
    <property type="taxonomic scope" value="Bacteria"/>
</dbReference>
<evidence type="ECO:0000256" key="1">
    <source>
        <dbReference type="ARBA" id="ARBA00022692"/>
    </source>
</evidence>
<feature type="transmembrane region" description="Helical" evidence="4">
    <location>
        <begin position="281"/>
        <end position="300"/>
    </location>
</feature>
<dbReference type="Gene3D" id="1.20.1250.20">
    <property type="entry name" value="MFS general substrate transporter like domains"/>
    <property type="match status" value="1"/>
</dbReference>
<evidence type="ECO:0000256" key="2">
    <source>
        <dbReference type="ARBA" id="ARBA00022989"/>
    </source>
</evidence>
<feature type="transmembrane region" description="Helical" evidence="4">
    <location>
        <begin position="78"/>
        <end position="96"/>
    </location>
</feature>
<evidence type="ECO:0000256" key="4">
    <source>
        <dbReference type="SAM" id="Phobius"/>
    </source>
</evidence>
<evidence type="ECO:0000259" key="5">
    <source>
        <dbReference type="PROSITE" id="PS50850"/>
    </source>
</evidence>
<dbReference type="HOGENOM" id="CLU_001265_59_9_4"/>
<sequence length="405" mass="42480">MHPSPGRDARILLLRGGAITMLSLGIRHGFGIFLRPMTLDLQWTRETFAFAIALQNLVWGLSQPFAGMLADRHGAGRILALGTACYAVGLALMAQSTTATQLALSAGVLIGLGLSGTYTIVIGVVGRAFPPERRSVALGVLGALASFGQFAMLPYGQSLISAVGWWWALLVLALNAALMLPLALPLARAKGHPAALAGSGQSIAEALGEAFRHRGFWLVTLGFFVCGFQIVFVATHFPAYLLDQGMSVDTGMIALALIGLANIPGAFLAGYLGARYSKRRLLVGIYLARALIIVAFLAAPPSPWSVYAFSIALGLVWLGTVPLTSGIVAQIFGVQYLSMLFGVVYLGHQIGAFLGGWIGGLVYDQTGAYLPVWLLAVGLSLAAAAANLLADEAALPRLRPLAGQA</sequence>
<feature type="transmembrane region" description="Helical" evidence="4">
    <location>
        <begin position="12"/>
        <end position="35"/>
    </location>
</feature>
<feature type="transmembrane region" description="Helical" evidence="4">
    <location>
        <begin position="165"/>
        <end position="184"/>
    </location>
</feature>
<feature type="transmembrane region" description="Helical" evidence="4">
    <location>
        <begin position="253"/>
        <end position="274"/>
    </location>
</feature>
<feature type="transmembrane region" description="Helical" evidence="4">
    <location>
        <begin position="370"/>
        <end position="390"/>
    </location>
</feature>
<feature type="domain" description="Major facilitator superfamily (MFS) profile" evidence="5">
    <location>
        <begin position="9"/>
        <end position="394"/>
    </location>
</feature>
<feature type="transmembrane region" description="Helical" evidence="4">
    <location>
        <begin position="47"/>
        <end position="66"/>
    </location>
</feature>
<organism evidence="6 7">
    <name type="scientific">Azoarcus sp. (strain BH72)</name>
    <dbReference type="NCBI Taxonomy" id="418699"/>
    <lineage>
        <taxon>Bacteria</taxon>
        <taxon>Pseudomonadati</taxon>
        <taxon>Pseudomonadota</taxon>
        <taxon>Betaproteobacteria</taxon>
        <taxon>Rhodocyclales</taxon>
        <taxon>Zoogloeaceae</taxon>
        <taxon>Azoarcus</taxon>
    </lineage>
</organism>
<evidence type="ECO:0000256" key="3">
    <source>
        <dbReference type="ARBA" id="ARBA00023136"/>
    </source>
</evidence>
<protein>
    <submittedName>
        <fullName evidence="6">Conserved hypothetical transporter</fullName>
    </submittedName>
</protein>
<proteinExistence type="predicted"/>
<dbReference type="RefSeq" id="WP_011766686.1">
    <property type="nucleotide sequence ID" value="NC_008702.1"/>
</dbReference>
<gene>
    <name evidence="6" type="ordered locus">azo2960</name>
</gene>
<keyword evidence="7" id="KW-1185">Reference proteome</keyword>
<feature type="transmembrane region" description="Helical" evidence="4">
    <location>
        <begin position="306"/>
        <end position="329"/>
    </location>
</feature>
<feature type="transmembrane region" description="Helical" evidence="4">
    <location>
        <begin position="216"/>
        <end position="241"/>
    </location>
</feature>
<dbReference type="Pfam" id="PF07690">
    <property type="entry name" value="MFS_1"/>
    <property type="match status" value="1"/>
</dbReference>
<feature type="transmembrane region" description="Helical" evidence="4">
    <location>
        <begin position="136"/>
        <end position="153"/>
    </location>
</feature>
<feature type="transmembrane region" description="Helical" evidence="4">
    <location>
        <begin position="336"/>
        <end position="358"/>
    </location>
</feature>
<name>A1K9S1_AZOSB</name>
<dbReference type="KEGG" id="azo:azo2960"/>
<dbReference type="InterPro" id="IPR011701">
    <property type="entry name" value="MFS"/>
</dbReference>
<keyword evidence="3 4" id="KW-0472">Membrane</keyword>
<dbReference type="InterPro" id="IPR020846">
    <property type="entry name" value="MFS_dom"/>
</dbReference>
<evidence type="ECO:0000313" key="6">
    <source>
        <dbReference type="EMBL" id="CAL95576.1"/>
    </source>
</evidence>
<dbReference type="PANTHER" id="PTHR11360">
    <property type="entry name" value="MONOCARBOXYLATE TRANSPORTER"/>
    <property type="match status" value="1"/>
</dbReference>
<dbReference type="STRING" id="62928.azo2960"/>
<keyword evidence="1 4" id="KW-0812">Transmembrane</keyword>
<dbReference type="PROSITE" id="PS50850">
    <property type="entry name" value="MFS"/>
    <property type="match status" value="1"/>
</dbReference>